<keyword evidence="3" id="KW-1003">Cell membrane</keyword>
<dbReference type="eggNOG" id="COG2244">
    <property type="taxonomic scope" value="Bacteria"/>
</dbReference>
<keyword evidence="6 7" id="KW-0472">Membrane</keyword>
<feature type="transmembrane region" description="Helical" evidence="7">
    <location>
        <begin position="439"/>
        <end position="458"/>
    </location>
</feature>
<evidence type="ECO:0000256" key="5">
    <source>
        <dbReference type="ARBA" id="ARBA00022989"/>
    </source>
</evidence>
<reference evidence="9" key="1">
    <citation type="journal article" date="2011" name="Stand. Genomic Sci.">
        <title>Non-contiguous finished genome sequence of the opportunistic oral pathogen Prevotella multisaccharivorax type strain (PPPA20).</title>
        <authorList>
            <person name="Pati A."/>
            <person name="Gronow S."/>
            <person name="Lu M."/>
            <person name="Lapidus A."/>
            <person name="Nolan M."/>
            <person name="Lucas S."/>
            <person name="Hammon N."/>
            <person name="Deshpande S."/>
            <person name="Cheng J.F."/>
            <person name="Tapia R."/>
            <person name="Han C."/>
            <person name="Goodwin L."/>
            <person name="Pitluck S."/>
            <person name="Liolios K."/>
            <person name="Pagani I."/>
            <person name="Mavromatis K."/>
            <person name="Mikhailova N."/>
            <person name="Huntemann M."/>
            <person name="Chen A."/>
            <person name="Palaniappan K."/>
            <person name="Land M."/>
            <person name="Hauser L."/>
            <person name="Detter J.C."/>
            <person name="Brambilla E.M."/>
            <person name="Rohde M."/>
            <person name="Goker M."/>
            <person name="Woyke T."/>
            <person name="Bristow J."/>
            <person name="Eisen J.A."/>
            <person name="Markowitz V."/>
            <person name="Hugenholtz P."/>
            <person name="Kyrpides N.C."/>
            <person name="Klenk H.P."/>
            <person name="Ivanova N."/>
        </authorList>
    </citation>
    <scope>NUCLEOTIDE SEQUENCE [LARGE SCALE GENOMIC DNA]</scope>
    <source>
        <strain evidence="9">DSM 17128</strain>
    </source>
</reference>
<feature type="transmembrane region" description="Helical" evidence="7">
    <location>
        <begin position="82"/>
        <end position="109"/>
    </location>
</feature>
<dbReference type="OrthoDB" id="9770347at2"/>
<dbReference type="HOGENOM" id="CLU_026911_5_2_10"/>
<dbReference type="STRING" id="688246.Premu_0891"/>
<dbReference type="InterPro" id="IPR050833">
    <property type="entry name" value="Poly_Biosynth_Transport"/>
</dbReference>
<dbReference type="EMBL" id="GL945017">
    <property type="protein sequence ID" value="EGN56348.1"/>
    <property type="molecule type" value="Genomic_DNA"/>
</dbReference>
<dbReference type="Pfam" id="PF13440">
    <property type="entry name" value="Polysacc_synt_3"/>
    <property type="match status" value="1"/>
</dbReference>
<name>F8N7C1_9BACT</name>
<dbReference type="RefSeq" id="WP_007573424.1">
    <property type="nucleotide sequence ID" value="NZ_BPTS01000001.1"/>
</dbReference>
<evidence type="ECO:0000256" key="1">
    <source>
        <dbReference type="ARBA" id="ARBA00004651"/>
    </source>
</evidence>
<feature type="transmembrane region" description="Helical" evidence="7">
    <location>
        <begin position="355"/>
        <end position="374"/>
    </location>
</feature>
<dbReference type="Proteomes" id="UP000002772">
    <property type="component" value="Unassembled WGS sequence"/>
</dbReference>
<proteinExistence type="inferred from homology"/>
<accession>F8N7C1</accession>
<dbReference type="PANTHER" id="PTHR30250">
    <property type="entry name" value="PST FAMILY PREDICTED COLANIC ACID TRANSPORTER"/>
    <property type="match status" value="1"/>
</dbReference>
<evidence type="ECO:0000313" key="9">
    <source>
        <dbReference type="Proteomes" id="UP000002772"/>
    </source>
</evidence>
<keyword evidence="4 7" id="KW-0812">Transmembrane</keyword>
<organism evidence="8 9">
    <name type="scientific">Hallella multisaccharivorax DSM 17128</name>
    <dbReference type="NCBI Taxonomy" id="688246"/>
    <lineage>
        <taxon>Bacteria</taxon>
        <taxon>Pseudomonadati</taxon>
        <taxon>Bacteroidota</taxon>
        <taxon>Bacteroidia</taxon>
        <taxon>Bacteroidales</taxon>
        <taxon>Prevotellaceae</taxon>
        <taxon>Hallella</taxon>
    </lineage>
</organism>
<feature type="transmembrane region" description="Helical" evidence="7">
    <location>
        <begin position="294"/>
        <end position="314"/>
    </location>
</feature>
<comment type="subcellular location">
    <subcellularLocation>
        <location evidence="1">Cell membrane</location>
        <topology evidence="1">Multi-pass membrane protein</topology>
    </subcellularLocation>
</comment>
<evidence type="ECO:0000256" key="2">
    <source>
        <dbReference type="ARBA" id="ARBA00007430"/>
    </source>
</evidence>
<comment type="similarity">
    <text evidence="2">Belongs to the polysaccharide synthase family.</text>
</comment>
<evidence type="ECO:0000256" key="3">
    <source>
        <dbReference type="ARBA" id="ARBA00022475"/>
    </source>
</evidence>
<feature type="transmembrane region" description="Helical" evidence="7">
    <location>
        <begin position="380"/>
        <end position="400"/>
    </location>
</feature>
<feature type="transmembrane region" description="Helical" evidence="7">
    <location>
        <begin position="43"/>
        <end position="61"/>
    </location>
</feature>
<feature type="transmembrane region" description="Helical" evidence="7">
    <location>
        <begin position="212"/>
        <end position="234"/>
    </location>
</feature>
<keyword evidence="5 7" id="KW-1133">Transmembrane helix</keyword>
<sequence>MSESLKEKTATGLLWGALNSGTTQVLNLVFGIVLGRLLTPADYGIVGVLTIFTAIAGDLQSSGFTQGLVNLKQPTRNDYNSVFWFNVLVSLTIYLILFACSPLIALYFHEPRLTWLSRFVFLSFVIASLGITSNAYMIKKMMNRELAVCAIIALVGSGLVGITLALNGYAYWSLAWQQVAYISILNLCRFYYTPRLASLRIDFGPVRRMFSFAVKILVTKIINTVSSNILTFIFGRLYPMHAVGNFSQAFKWDTMANSLVANTVGQIAQPVMVSIVDERDRQRLVFRKMMRFTAFLAFPAMLGLALVAHELILLTVGPKWESCVPLLQILCVSGAFFPFYTLYQNLAISNGRSDMYMWCNVLQIVLQIVLIVALHSFGMVVMVGAYSAFLILWLVVWHGIAHRLTGVTFGETFMDIMPFCLAAALTMVVTYWLTSFLVSNILLLIARIVVATVIYFVVMKLVHAAILDECLAFAKSKMGKRKS</sequence>
<dbReference type="AlphaFoldDB" id="F8N7C1"/>
<evidence type="ECO:0000313" key="8">
    <source>
        <dbReference type="EMBL" id="EGN56348.1"/>
    </source>
</evidence>
<evidence type="ECO:0000256" key="4">
    <source>
        <dbReference type="ARBA" id="ARBA00022692"/>
    </source>
</evidence>
<dbReference type="CDD" id="cd13127">
    <property type="entry name" value="MATE_tuaB_like"/>
    <property type="match status" value="1"/>
</dbReference>
<dbReference type="GO" id="GO:0005886">
    <property type="term" value="C:plasma membrane"/>
    <property type="evidence" value="ECO:0007669"/>
    <property type="project" value="UniProtKB-SubCell"/>
</dbReference>
<feature type="transmembrane region" description="Helical" evidence="7">
    <location>
        <begin position="115"/>
        <end position="136"/>
    </location>
</feature>
<feature type="transmembrane region" description="Helical" evidence="7">
    <location>
        <begin position="412"/>
        <end position="433"/>
    </location>
</feature>
<evidence type="ECO:0000256" key="6">
    <source>
        <dbReference type="ARBA" id="ARBA00023136"/>
    </source>
</evidence>
<protein>
    <submittedName>
        <fullName evidence="8">Polysaccharide biosynthesis protein</fullName>
    </submittedName>
</protein>
<keyword evidence="9" id="KW-1185">Reference proteome</keyword>
<feature type="transmembrane region" description="Helical" evidence="7">
    <location>
        <begin position="326"/>
        <end position="343"/>
    </location>
</feature>
<feature type="transmembrane region" description="Helical" evidence="7">
    <location>
        <begin position="12"/>
        <end position="37"/>
    </location>
</feature>
<evidence type="ECO:0000256" key="7">
    <source>
        <dbReference type="SAM" id="Phobius"/>
    </source>
</evidence>
<gene>
    <name evidence="8" type="ORF">Premu_0891</name>
</gene>
<dbReference type="PANTHER" id="PTHR30250:SF10">
    <property type="entry name" value="LIPOPOLYSACCHARIDE BIOSYNTHESIS PROTEIN WZXC"/>
    <property type="match status" value="1"/>
</dbReference>
<feature type="transmembrane region" description="Helical" evidence="7">
    <location>
        <begin position="148"/>
        <end position="169"/>
    </location>
</feature>